<dbReference type="KEGG" id="chrm:FYK34_09460"/>
<dbReference type="RefSeq" id="WP_149296139.1">
    <property type="nucleotide sequence ID" value="NZ_CP043473.1"/>
</dbReference>
<name>A0A5C1DIL8_9NEIS</name>
<sequence>MSGPIASLRGLGPQSSRMLAAAGIASLAQLQELGAVGAYLRVRAAWPGASLNLLWALEGALTGRDWRAVAREERTRLLLELDVRSEQGR</sequence>
<dbReference type="Pfam" id="PF04994">
    <property type="entry name" value="TfoX_C"/>
    <property type="match status" value="1"/>
</dbReference>
<dbReference type="InterPro" id="IPR047525">
    <property type="entry name" value="TfoX-like"/>
</dbReference>
<feature type="domain" description="TfoX C-terminal" evidence="1">
    <location>
        <begin position="5"/>
        <end position="80"/>
    </location>
</feature>
<accession>A0A5C1DIL8</accession>
<dbReference type="InterPro" id="IPR007077">
    <property type="entry name" value="TfoX_C"/>
</dbReference>
<evidence type="ECO:0000313" key="2">
    <source>
        <dbReference type="EMBL" id="QEL55779.1"/>
    </source>
</evidence>
<dbReference type="PANTHER" id="PTHR36121:SF1">
    <property type="entry name" value="PROTEIN SXY"/>
    <property type="match status" value="1"/>
</dbReference>
<dbReference type="AlphaFoldDB" id="A0A5C1DIL8"/>
<keyword evidence="3" id="KW-1185">Reference proteome</keyword>
<proteinExistence type="predicted"/>
<dbReference type="EMBL" id="CP043473">
    <property type="protein sequence ID" value="QEL55779.1"/>
    <property type="molecule type" value="Genomic_DNA"/>
</dbReference>
<gene>
    <name evidence="2" type="ORF">FYK34_09460</name>
</gene>
<reference evidence="2 3" key="1">
    <citation type="submission" date="2019-08" db="EMBL/GenBank/DDBJ databases">
        <title>Chromobacterium paludis, a novel bacterium isolated from a Maryland marsh pond.</title>
        <authorList>
            <person name="Blackburn M.B."/>
            <person name="Gundersen-Rindal D.E."/>
        </authorList>
    </citation>
    <scope>NUCLEOTIDE SEQUENCE [LARGE SCALE GENOMIC DNA]</scope>
    <source>
        <strain evidence="3">IIBBL 257-1</strain>
    </source>
</reference>
<protein>
    <submittedName>
        <fullName evidence="2">TfoX/Sxy family protein</fullName>
    </submittedName>
</protein>
<dbReference type="Gene3D" id="1.10.150.20">
    <property type="entry name" value="5' to 3' exonuclease, C-terminal subdomain"/>
    <property type="match status" value="1"/>
</dbReference>
<evidence type="ECO:0000259" key="1">
    <source>
        <dbReference type="Pfam" id="PF04994"/>
    </source>
</evidence>
<dbReference type="Proteomes" id="UP000322079">
    <property type="component" value="Chromosome"/>
</dbReference>
<dbReference type="PANTHER" id="PTHR36121">
    <property type="entry name" value="PROTEIN SXY"/>
    <property type="match status" value="1"/>
</dbReference>
<organism evidence="2 3">
    <name type="scientific">Chromobacterium paludis</name>
    <dbReference type="NCBI Taxonomy" id="2605945"/>
    <lineage>
        <taxon>Bacteria</taxon>
        <taxon>Pseudomonadati</taxon>
        <taxon>Pseudomonadota</taxon>
        <taxon>Betaproteobacteria</taxon>
        <taxon>Neisseriales</taxon>
        <taxon>Chromobacteriaceae</taxon>
        <taxon>Chromobacterium</taxon>
    </lineage>
</organism>
<evidence type="ECO:0000313" key="3">
    <source>
        <dbReference type="Proteomes" id="UP000322079"/>
    </source>
</evidence>